<evidence type="ECO:0000313" key="3">
    <source>
        <dbReference type="EMBL" id="KHM51763.1"/>
    </source>
</evidence>
<dbReference type="InterPro" id="IPR014730">
    <property type="entry name" value="ETF_a/b_N"/>
</dbReference>
<dbReference type="GO" id="GO:0009055">
    <property type="term" value="F:electron transfer activity"/>
    <property type="evidence" value="ECO:0007669"/>
    <property type="project" value="InterPro"/>
</dbReference>
<dbReference type="SUPFAM" id="SSF52402">
    <property type="entry name" value="Adenine nucleotide alpha hydrolases-like"/>
    <property type="match status" value="1"/>
</dbReference>
<protein>
    <recommendedName>
        <fullName evidence="1">Electron transfer flavoprotein small subunit</fullName>
    </recommendedName>
</protein>
<dbReference type="PANTHER" id="PTHR21294:SF17">
    <property type="entry name" value="PROTEIN FIXA"/>
    <property type="match status" value="1"/>
</dbReference>
<proteinExistence type="predicted"/>
<evidence type="ECO:0000256" key="1">
    <source>
        <dbReference type="ARBA" id="ARBA00042002"/>
    </source>
</evidence>
<keyword evidence="4" id="KW-1185">Reference proteome</keyword>
<dbReference type="Proteomes" id="UP000030993">
    <property type="component" value="Unassembled WGS sequence"/>
</dbReference>
<comment type="caution">
    <text evidence="3">The sequence shown here is derived from an EMBL/GenBank/DDBJ whole genome shotgun (WGS) entry which is preliminary data.</text>
</comment>
<dbReference type="InterPro" id="IPR012255">
    <property type="entry name" value="ETF_b"/>
</dbReference>
<dbReference type="InterPro" id="IPR014729">
    <property type="entry name" value="Rossmann-like_a/b/a_fold"/>
</dbReference>
<dbReference type="EMBL" id="JSCE01000173">
    <property type="protein sequence ID" value="KHM51763.1"/>
    <property type="molecule type" value="Genomic_DNA"/>
</dbReference>
<dbReference type="PANTHER" id="PTHR21294">
    <property type="entry name" value="ELECTRON TRANSFER FLAVOPROTEIN BETA-SUBUNIT"/>
    <property type="match status" value="1"/>
</dbReference>
<sequence>MEILVCIKQVPGSNKVEVDPVTGVLKRNGADSKMNPYDLYALECGLKLKEQYGGRVSVITMGPPQAQAIIKEAYAMGADAGAIVSDRAFGGADVLATAHTLAQGIKKFGKFDIILCGLQTTDGDTAQVGPEVSEQLDIPCVCNVKEIKGVEGDNILVDMEMAQDIEHLKVSFPCLITVQKDIVQPRLPSYLKKKDTEAREIVMYTLKDMEDQNKNNYGLNGSATQVQRIFPPTSDKVQVTWDDPADVLAEKIYSTIKSRKLLG</sequence>
<gene>
    <name evidence="3" type="ORF">NZ47_08615</name>
</gene>
<dbReference type="eggNOG" id="COG2086">
    <property type="taxonomic scope" value="Bacteria"/>
</dbReference>
<name>A0A0B2JYJ4_9FIRM</name>
<dbReference type="AlphaFoldDB" id="A0A0B2JYJ4"/>
<evidence type="ECO:0000259" key="2">
    <source>
        <dbReference type="SMART" id="SM00893"/>
    </source>
</evidence>
<dbReference type="Gene3D" id="3.40.50.620">
    <property type="entry name" value="HUPs"/>
    <property type="match status" value="1"/>
</dbReference>
<dbReference type="STRING" id="82374.NZ47_08615"/>
<dbReference type="RefSeq" id="WP_039209310.1">
    <property type="nucleotide sequence ID" value="NZ_JSCE01000173.1"/>
</dbReference>
<dbReference type="PIRSF" id="PIRSF000090">
    <property type="entry name" value="Beta-ETF"/>
    <property type="match status" value="1"/>
</dbReference>
<dbReference type="SMART" id="SM00893">
    <property type="entry name" value="ETF"/>
    <property type="match status" value="1"/>
</dbReference>
<feature type="domain" description="Electron transfer flavoprotein alpha/beta-subunit N-terminal" evidence="2">
    <location>
        <begin position="22"/>
        <end position="213"/>
    </location>
</feature>
<accession>A0A0B2JYJ4</accession>
<dbReference type="InterPro" id="IPR033948">
    <property type="entry name" value="ETF_beta_N"/>
</dbReference>
<organism evidence="3 4">
    <name type="scientific">Anaerovibrio lipolyticus</name>
    <dbReference type="NCBI Taxonomy" id="82374"/>
    <lineage>
        <taxon>Bacteria</taxon>
        <taxon>Bacillati</taxon>
        <taxon>Bacillota</taxon>
        <taxon>Negativicutes</taxon>
        <taxon>Selenomonadales</taxon>
        <taxon>Selenomonadaceae</taxon>
        <taxon>Anaerovibrio</taxon>
    </lineage>
</organism>
<reference evidence="3 4" key="1">
    <citation type="journal article" date="2013" name="PLoS ONE">
        <title>Identification and characterization of three novel lipases belonging to families II and V from Anaerovibrio lipolyticus 5ST.</title>
        <authorList>
            <person name="Prive F."/>
            <person name="Kaderbhai N.N."/>
            <person name="Girdwood S."/>
            <person name="Worgan H.J."/>
            <person name="Pinloche E."/>
            <person name="Scollan N.D."/>
            <person name="Huws S.A."/>
            <person name="Newbold C.J."/>
        </authorList>
    </citation>
    <scope>NUCLEOTIDE SEQUENCE [LARGE SCALE GENOMIC DNA]</scope>
    <source>
        <strain evidence="3 4">5S</strain>
    </source>
</reference>
<evidence type="ECO:0000313" key="4">
    <source>
        <dbReference type="Proteomes" id="UP000030993"/>
    </source>
</evidence>
<dbReference type="Pfam" id="PF01012">
    <property type="entry name" value="ETF"/>
    <property type="match status" value="1"/>
</dbReference>
<dbReference type="CDD" id="cd01714">
    <property type="entry name" value="ETF_beta"/>
    <property type="match status" value="1"/>
</dbReference>